<dbReference type="EMBL" id="CAJHUC010000754">
    <property type="protein sequence ID" value="CAD7698064.1"/>
    <property type="molecule type" value="Genomic_DNA"/>
</dbReference>
<organism evidence="3 4">
    <name type="scientific">Ostreobium quekettii</name>
    <dbReference type="NCBI Taxonomy" id="121088"/>
    <lineage>
        <taxon>Eukaryota</taxon>
        <taxon>Viridiplantae</taxon>
        <taxon>Chlorophyta</taxon>
        <taxon>core chlorophytes</taxon>
        <taxon>Ulvophyceae</taxon>
        <taxon>TCBD clade</taxon>
        <taxon>Bryopsidales</taxon>
        <taxon>Ostreobineae</taxon>
        <taxon>Ostreobiaceae</taxon>
        <taxon>Ostreobium</taxon>
    </lineage>
</organism>
<accession>A0A8S1IVC4</accession>
<evidence type="ECO:0000256" key="1">
    <source>
        <dbReference type="SAM" id="Coils"/>
    </source>
</evidence>
<comment type="caution">
    <text evidence="3">The sequence shown here is derived from an EMBL/GenBank/DDBJ whole genome shotgun (WGS) entry which is preliminary data.</text>
</comment>
<evidence type="ECO:0000313" key="3">
    <source>
        <dbReference type="EMBL" id="CAD7698064.1"/>
    </source>
</evidence>
<feature type="region of interest" description="Disordered" evidence="2">
    <location>
        <begin position="1"/>
        <end position="70"/>
    </location>
</feature>
<keyword evidence="4" id="KW-1185">Reference proteome</keyword>
<evidence type="ECO:0000313" key="4">
    <source>
        <dbReference type="Proteomes" id="UP000708148"/>
    </source>
</evidence>
<protein>
    <submittedName>
        <fullName evidence="3">Uncharacterized protein</fullName>
    </submittedName>
</protein>
<dbReference type="Proteomes" id="UP000708148">
    <property type="component" value="Unassembled WGS sequence"/>
</dbReference>
<keyword evidence="1" id="KW-0175">Coiled coil</keyword>
<sequence length="184" mass="19875">MAHTPKDSCLGEVRHHRQSPAPRRVGRMRENAGVTSPGRKPRLTQSARSKGSRLPRQPHPGPRASLLLSGPRAGVNPVQVQFSRVGSMDSEQRTVSRDAGLDEEIDLLEVEVEALKEERDRALSIGGRFATDAVLWGTACGCHVATSARATWVSRCGVGGLDCRLLVSSPRKHVCAGLKGTRLD</sequence>
<name>A0A8S1IVC4_9CHLO</name>
<feature type="coiled-coil region" evidence="1">
    <location>
        <begin position="98"/>
        <end position="125"/>
    </location>
</feature>
<proteinExistence type="predicted"/>
<dbReference type="AlphaFoldDB" id="A0A8S1IVC4"/>
<reference evidence="3" key="1">
    <citation type="submission" date="2020-12" db="EMBL/GenBank/DDBJ databases">
        <authorList>
            <person name="Iha C."/>
        </authorList>
    </citation>
    <scope>NUCLEOTIDE SEQUENCE</scope>
</reference>
<gene>
    <name evidence="3" type="ORF">OSTQU699_LOCUS3425</name>
</gene>
<evidence type="ECO:0000256" key="2">
    <source>
        <dbReference type="SAM" id="MobiDB-lite"/>
    </source>
</evidence>